<sequence length="333" mass="37193">MEKRLKKQINLQKLSPDSYTASWHVDWTVGSTLHGGCVAAIIHHAATTHLATDPKLVAQKQPDILNLHVEYLRACERLDSTISVTILKTGGATSTLQLQLSQNDKIRVIAIATSTNFDRALGPSVPTGWTPRPAPRPKPDFDRALAHKPDDNWIPVRVEGEVIPFTGHILTLLPRAGHLVDGICDAWNGLTENEMMDATDIALMTDMVPSMSDTLMRNGALYDSHEFWRKALQWAEKNPGVPTVVTNTIAEGAKFSTFNSTVTLDMAFKRRLPKEGLRFILTRTATKVFQDGRMDIDVTLFNEDMEPICIARQLILVLESRRKFKESKSESKI</sequence>
<name>A0ABR3WAW5_9PEZI</name>
<dbReference type="Gene3D" id="2.40.160.210">
    <property type="entry name" value="Acyl-CoA thioesterase, double hotdog domain"/>
    <property type="match status" value="1"/>
</dbReference>
<dbReference type="InterPro" id="IPR042171">
    <property type="entry name" value="Acyl-CoA_hotdog"/>
</dbReference>
<evidence type="ECO:0000313" key="3">
    <source>
        <dbReference type="EMBL" id="KAL1857554.1"/>
    </source>
</evidence>
<evidence type="ECO:0000259" key="1">
    <source>
        <dbReference type="Pfam" id="PF13622"/>
    </source>
</evidence>
<dbReference type="Pfam" id="PF20789">
    <property type="entry name" value="4HBT_3C"/>
    <property type="match status" value="1"/>
</dbReference>
<dbReference type="InterPro" id="IPR049450">
    <property type="entry name" value="ACOT8-like_C"/>
</dbReference>
<evidence type="ECO:0008006" key="5">
    <source>
        <dbReference type="Google" id="ProtNLM"/>
    </source>
</evidence>
<comment type="caution">
    <text evidence="3">The sequence shown here is derived from an EMBL/GenBank/DDBJ whole genome shotgun (WGS) entry which is preliminary data.</text>
</comment>
<feature type="domain" description="Acyl-CoA thioesterase-like N-terminal HotDog" evidence="1">
    <location>
        <begin position="25"/>
        <end position="114"/>
    </location>
</feature>
<dbReference type="EMBL" id="JAWRVE010000112">
    <property type="protein sequence ID" value="KAL1857554.1"/>
    <property type="molecule type" value="Genomic_DNA"/>
</dbReference>
<dbReference type="InterPro" id="IPR052389">
    <property type="entry name" value="Sec_Metab_Biosynth-Assoc"/>
</dbReference>
<gene>
    <name evidence="3" type="ORF">Daus18300_010312</name>
</gene>
<reference evidence="3 4" key="1">
    <citation type="journal article" date="2024" name="IMA Fungus">
        <title>IMA Genome - F19 : A genome assembly and annotation guide to empower mycologists, including annotated draft genome sequences of Ceratocystis pirilliformis, Diaporthe australafricana, Fusarium ophioides, Paecilomyces lecythidis, and Sporothrix stenoceras.</title>
        <authorList>
            <person name="Aylward J."/>
            <person name="Wilson A.M."/>
            <person name="Visagie C.M."/>
            <person name="Spraker J."/>
            <person name="Barnes I."/>
            <person name="Buitendag C."/>
            <person name="Ceriani C."/>
            <person name="Del Mar Angel L."/>
            <person name="du Plessis D."/>
            <person name="Fuchs T."/>
            <person name="Gasser K."/>
            <person name="Kramer D."/>
            <person name="Li W."/>
            <person name="Munsamy K."/>
            <person name="Piso A."/>
            <person name="Price J.L."/>
            <person name="Sonnekus B."/>
            <person name="Thomas C."/>
            <person name="van der Nest A."/>
            <person name="van Dijk A."/>
            <person name="van Heerden A."/>
            <person name="van Vuuren N."/>
            <person name="Yilmaz N."/>
            <person name="Duong T.A."/>
            <person name="van der Merwe N.A."/>
            <person name="Wingfield M.J."/>
            <person name="Wingfield B.D."/>
        </authorList>
    </citation>
    <scope>NUCLEOTIDE SEQUENCE [LARGE SCALE GENOMIC DNA]</scope>
    <source>
        <strain evidence="3 4">CMW 18300</strain>
    </source>
</reference>
<dbReference type="Pfam" id="PF13622">
    <property type="entry name" value="4HBT_3"/>
    <property type="match status" value="1"/>
</dbReference>
<accession>A0ABR3WAW5</accession>
<feature type="domain" description="Acyl-CoA thioesterase-like C-terminal" evidence="2">
    <location>
        <begin position="159"/>
        <end position="317"/>
    </location>
</feature>
<dbReference type="Proteomes" id="UP001583177">
    <property type="component" value="Unassembled WGS sequence"/>
</dbReference>
<evidence type="ECO:0000313" key="4">
    <source>
        <dbReference type="Proteomes" id="UP001583177"/>
    </source>
</evidence>
<keyword evidence="4" id="KW-1185">Reference proteome</keyword>
<dbReference type="PANTHER" id="PTHR38110">
    <property type="entry name" value="CHROMOSOME 23, WHOLE GENOME SHOTGUN SEQUENCE"/>
    <property type="match status" value="1"/>
</dbReference>
<dbReference type="SUPFAM" id="SSF54637">
    <property type="entry name" value="Thioesterase/thiol ester dehydrase-isomerase"/>
    <property type="match status" value="1"/>
</dbReference>
<proteinExistence type="predicted"/>
<evidence type="ECO:0000259" key="2">
    <source>
        <dbReference type="Pfam" id="PF20789"/>
    </source>
</evidence>
<dbReference type="InterPro" id="IPR049449">
    <property type="entry name" value="TesB_ACOT8-like_N"/>
</dbReference>
<dbReference type="PANTHER" id="PTHR38110:SF1">
    <property type="entry name" value="THIOESTERASE DOMAIN-CONTAINING PROTEIN"/>
    <property type="match status" value="1"/>
</dbReference>
<organism evidence="3 4">
    <name type="scientific">Diaporthe australafricana</name>
    <dbReference type="NCBI Taxonomy" id="127596"/>
    <lineage>
        <taxon>Eukaryota</taxon>
        <taxon>Fungi</taxon>
        <taxon>Dikarya</taxon>
        <taxon>Ascomycota</taxon>
        <taxon>Pezizomycotina</taxon>
        <taxon>Sordariomycetes</taxon>
        <taxon>Sordariomycetidae</taxon>
        <taxon>Diaporthales</taxon>
        <taxon>Diaporthaceae</taxon>
        <taxon>Diaporthe</taxon>
    </lineage>
</organism>
<dbReference type="InterPro" id="IPR029069">
    <property type="entry name" value="HotDog_dom_sf"/>
</dbReference>
<protein>
    <recommendedName>
        <fullName evidence="5">Thioesterase family protein</fullName>
    </recommendedName>
</protein>